<keyword evidence="2" id="KW-0808">Transferase</keyword>
<dbReference type="AlphaFoldDB" id="A0A5B8S818"/>
<dbReference type="InterPro" id="IPR058268">
    <property type="entry name" value="DUF7962"/>
</dbReference>
<dbReference type="InterPro" id="IPR036249">
    <property type="entry name" value="Thioredoxin-like_sf"/>
</dbReference>
<dbReference type="GO" id="GO:0016740">
    <property type="term" value="F:transferase activity"/>
    <property type="evidence" value="ECO:0007669"/>
    <property type="project" value="UniProtKB-KW"/>
</dbReference>
<dbReference type="PROSITE" id="PS50404">
    <property type="entry name" value="GST_NTER"/>
    <property type="match status" value="1"/>
</dbReference>
<sequence length="343" mass="37417">MPFAANKRASRRVCLVRLDRPCLVRAQSICYRRLVPEPCMMPDVILHQYDTSPFSEKIRVCLGIKDLAWCAVDQPVIMPKPNLVPLTGGYRRIPVMQIGADIYCDSQLIVRELERRFPQQQLYPAGSEAFANAVEQMCDKAVFQSAVVAIFGSIGENVDPAFIKDREALSGQPFNVAAMKALAPFAITQIKAHAALLAQQLADGRAFLAGTDPCLADAAAYYNFWFVRAFAPGIADQFEDLAGFDAWYGRVTAIGHGKRTAMAPAQALEIAAMSQPDEAETLDCDARLQGMTVALSATDYGRDPIVGAFAGSTHFSLTVARDMPELGRVNVHVPRLGYSLSVA</sequence>
<dbReference type="CDD" id="cd00299">
    <property type="entry name" value="GST_C_family"/>
    <property type="match status" value="1"/>
</dbReference>
<dbReference type="Gene3D" id="3.40.30.110">
    <property type="match status" value="2"/>
</dbReference>
<dbReference type="Pfam" id="PF25907">
    <property type="entry name" value="DUF7962"/>
    <property type="match status" value="1"/>
</dbReference>
<accession>A0A5B8S818</accession>
<dbReference type="SUPFAM" id="SSF47616">
    <property type="entry name" value="GST C-terminal domain-like"/>
    <property type="match status" value="1"/>
</dbReference>
<keyword evidence="3" id="KW-1185">Reference proteome</keyword>
<dbReference type="EMBL" id="CP042345">
    <property type="protein sequence ID" value="QEA17384.1"/>
    <property type="molecule type" value="Genomic_DNA"/>
</dbReference>
<dbReference type="Pfam" id="PF13417">
    <property type="entry name" value="GST_N_3"/>
    <property type="match status" value="1"/>
</dbReference>
<dbReference type="InterPro" id="IPR004045">
    <property type="entry name" value="Glutathione_S-Trfase_N"/>
</dbReference>
<evidence type="ECO:0000313" key="2">
    <source>
        <dbReference type="EMBL" id="QEA17384.1"/>
    </source>
</evidence>
<gene>
    <name evidence="2" type="ORF">FRF71_15265</name>
</gene>
<dbReference type="KEGG" id="ngf:FRF71_15265"/>
<dbReference type="SUPFAM" id="SSF52833">
    <property type="entry name" value="Thioredoxin-like"/>
    <property type="match status" value="1"/>
</dbReference>
<reference evidence="2 3" key="1">
    <citation type="journal article" date="2013" name="J. Microbiol. Biotechnol.">
        <title>Novosphingobium ginsenosidimutans sp. nov., with the ability to convert ginsenoside.</title>
        <authorList>
            <person name="Kim J.K."/>
            <person name="He D."/>
            <person name="Liu Q.M."/>
            <person name="Park H.Y."/>
            <person name="Jung M.S."/>
            <person name="Yoon M.H."/>
            <person name="Kim S.C."/>
            <person name="Im W.T."/>
        </authorList>
    </citation>
    <scope>NUCLEOTIDE SEQUENCE [LARGE SCALE GENOMIC DNA]</scope>
    <source>
        <strain evidence="2 3">FW-6</strain>
    </source>
</reference>
<evidence type="ECO:0000259" key="1">
    <source>
        <dbReference type="PROSITE" id="PS50404"/>
    </source>
</evidence>
<feature type="domain" description="GST N-terminal" evidence="1">
    <location>
        <begin position="42"/>
        <end position="121"/>
    </location>
</feature>
<dbReference type="CDD" id="cd00570">
    <property type="entry name" value="GST_N_family"/>
    <property type="match status" value="1"/>
</dbReference>
<name>A0A5B8S818_9SPHN</name>
<organism evidence="2 3">
    <name type="scientific">Novosphingobium ginsenosidimutans</name>
    <dbReference type="NCBI Taxonomy" id="1176536"/>
    <lineage>
        <taxon>Bacteria</taxon>
        <taxon>Pseudomonadati</taxon>
        <taxon>Pseudomonadota</taxon>
        <taxon>Alphaproteobacteria</taxon>
        <taxon>Sphingomonadales</taxon>
        <taxon>Sphingomonadaceae</taxon>
        <taxon>Novosphingobium</taxon>
    </lineage>
</organism>
<dbReference type="InterPro" id="IPR036282">
    <property type="entry name" value="Glutathione-S-Trfase_C_sf"/>
</dbReference>
<protein>
    <submittedName>
        <fullName evidence="2">Glutathione S-transferase family protein</fullName>
    </submittedName>
</protein>
<dbReference type="Proteomes" id="UP000321172">
    <property type="component" value="Chromosome"/>
</dbReference>
<dbReference type="OrthoDB" id="5791869at2"/>
<evidence type="ECO:0000313" key="3">
    <source>
        <dbReference type="Proteomes" id="UP000321172"/>
    </source>
</evidence>
<proteinExistence type="predicted"/>